<name>A0A6A6D1Q4_ZASCE</name>
<keyword evidence="4" id="KW-1185">Reference proteome</keyword>
<sequence>MNIRDFWGHLDPIALVCIIAFTAMLLLAIVLLTVTQRLAAREVVNAYNEHSQALTNRRYIFRQRRRIQTDEILMRPPSVPPGQSSFPTPSASRQSLLNLYAVPPRKPVPKRKSRDSLEVTNDYRSPTPSAPRPPRAQRYPIRQHPPLYFQRPGYQPVPIFDHDEELAECQPN</sequence>
<protein>
    <submittedName>
        <fullName evidence="3">Uncharacterized protein</fullName>
    </submittedName>
</protein>
<reference evidence="3" key="1">
    <citation type="journal article" date="2020" name="Stud. Mycol.">
        <title>101 Dothideomycetes genomes: a test case for predicting lifestyles and emergence of pathogens.</title>
        <authorList>
            <person name="Haridas S."/>
            <person name="Albert R."/>
            <person name="Binder M."/>
            <person name="Bloem J."/>
            <person name="Labutti K."/>
            <person name="Salamov A."/>
            <person name="Andreopoulos B."/>
            <person name="Baker S."/>
            <person name="Barry K."/>
            <person name="Bills G."/>
            <person name="Bluhm B."/>
            <person name="Cannon C."/>
            <person name="Castanera R."/>
            <person name="Culley D."/>
            <person name="Daum C."/>
            <person name="Ezra D."/>
            <person name="Gonzalez J."/>
            <person name="Henrissat B."/>
            <person name="Kuo A."/>
            <person name="Liang C."/>
            <person name="Lipzen A."/>
            <person name="Lutzoni F."/>
            <person name="Magnuson J."/>
            <person name="Mondo S."/>
            <person name="Nolan M."/>
            <person name="Ohm R."/>
            <person name="Pangilinan J."/>
            <person name="Park H.-J."/>
            <person name="Ramirez L."/>
            <person name="Alfaro M."/>
            <person name="Sun H."/>
            <person name="Tritt A."/>
            <person name="Yoshinaga Y."/>
            <person name="Zwiers L.-H."/>
            <person name="Turgeon B."/>
            <person name="Goodwin S."/>
            <person name="Spatafora J."/>
            <person name="Crous P."/>
            <person name="Grigoriev I."/>
        </authorList>
    </citation>
    <scope>NUCLEOTIDE SEQUENCE</scope>
    <source>
        <strain evidence="3">ATCC 36951</strain>
    </source>
</reference>
<feature type="region of interest" description="Disordered" evidence="1">
    <location>
        <begin position="73"/>
        <end position="92"/>
    </location>
</feature>
<feature type="region of interest" description="Disordered" evidence="1">
    <location>
        <begin position="101"/>
        <end position="156"/>
    </location>
</feature>
<keyword evidence="2" id="KW-1133">Transmembrane helix</keyword>
<evidence type="ECO:0000313" key="3">
    <source>
        <dbReference type="EMBL" id="KAF2172358.1"/>
    </source>
</evidence>
<dbReference type="GeneID" id="54557398"/>
<keyword evidence="2" id="KW-0472">Membrane</keyword>
<organism evidence="3 4">
    <name type="scientific">Zasmidium cellare ATCC 36951</name>
    <dbReference type="NCBI Taxonomy" id="1080233"/>
    <lineage>
        <taxon>Eukaryota</taxon>
        <taxon>Fungi</taxon>
        <taxon>Dikarya</taxon>
        <taxon>Ascomycota</taxon>
        <taxon>Pezizomycotina</taxon>
        <taxon>Dothideomycetes</taxon>
        <taxon>Dothideomycetidae</taxon>
        <taxon>Mycosphaerellales</taxon>
        <taxon>Mycosphaerellaceae</taxon>
        <taxon>Zasmidium</taxon>
    </lineage>
</organism>
<keyword evidence="2" id="KW-0812">Transmembrane</keyword>
<dbReference type="RefSeq" id="XP_033673247.1">
    <property type="nucleotide sequence ID" value="XM_033804126.1"/>
</dbReference>
<dbReference type="Proteomes" id="UP000799537">
    <property type="component" value="Unassembled WGS sequence"/>
</dbReference>
<evidence type="ECO:0000313" key="4">
    <source>
        <dbReference type="Proteomes" id="UP000799537"/>
    </source>
</evidence>
<accession>A0A6A6D1Q4</accession>
<evidence type="ECO:0000256" key="2">
    <source>
        <dbReference type="SAM" id="Phobius"/>
    </source>
</evidence>
<feature type="compositionally biased region" description="Polar residues" evidence="1">
    <location>
        <begin position="81"/>
        <end position="92"/>
    </location>
</feature>
<dbReference type="EMBL" id="ML993581">
    <property type="protein sequence ID" value="KAF2172358.1"/>
    <property type="molecule type" value="Genomic_DNA"/>
</dbReference>
<evidence type="ECO:0000256" key="1">
    <source>
        <dbReference type="SAM" id="MobiDB-lite"/>
    </source>
</evidence>
<dbReference type="AlphaFoldDB" id="A0A6A6D1Q4"/>
<feature type="transmembrane region" description="Helical" evidence="2">
    <location>
        <begin position="12"/>
        <end position="34"/>
    </location>
</feature>
<gene>
    <name evidence="3" type="ORF">M409DRAFT_17593</name>
</gene>
<proteinExistence type="predicted"/>